<reference evidence="1 2" key="1">
    <citation type="journal article" date="2022" name="Allergy">
        <title>Genome assembly and annotation of Periplaneta americana reveal a comprehensive cockroach allergen profile.</title>
        <authorList>
            <person name="Wang L."/>
            <person name="Xiong Q."/>
            <person name="Saelim N."/>
            <person name="Wang L."/>
            <person name="Nong W."/>
            <person name="Wan A.T."/>
            <person name="Shi M."/>
            <person name="Liu X."/>
            <person name="Cao Q."/>
            <person name="Hui J.H.L."/>
            <person name="Sookrung N."/>
            <person name="Leung T.F."/>
            <person name="Tungtrongchitr A."/>
            <person name="Tsui S.K.W."/>
        </authorList>
    </citation>
    <scope>NUCLEOTIDE SEQUENCE [LARGE SCALE GENOMIC DNA]</scope>
    <source>
        <strain evidence="1">PWHHKU_190912</strain>
    </source>
</reference>
<dbReference type="InterPro" id="IPR052709">
    <property type="entry name" value="Transposase-MT_Hybrid"/>
</dbReference>
<comment type="caution">
    <text evidence="1">The sequence shown here is derived from an EMBL/GenBank/DDBJ whole genome shotgun (WGS) entry which is preliminary data.</text>
</comment>
<keyword evidence="2" id="KW-1185">Reference proteome</keyword>
<accession>A0ABQ8S2T0</accession>
<dbReference type="InterPro" id="IPR036397">
    <property type="entry name" value="RNaseH_sf"/>
</dbReference>
<gene>
    <name evidence="1" type="ORF">ANN_24230</name>
</gene>
<name>A0ABQ8S2T0_PERAM</name>
<dbReference type="PANTHER" id="PTHR46060">
    <property type="entry name" value="MARINER MOS1 TRANSPOSASE-LIKE PROTEIN"/>
    <property type="match status" value="1"/>
</dbReference>
<proteinExistence type="predicted"/>
<dbReference type="Gene3D" id="3.30.420.10">
    <property type="entry name" value="Ribonuclease H-like superfamily/Ribonuclease H"/>
    <property type="match status" value="1"/>
</dbReference>
<evidence type="ECO:0008006" key="3">
    <source>
        <dbReference type="Google" id="ProtNLM"/>
    </source>
</evidence>
<protein>
    <recommendedName>
        <fullName evidence="3">Tc1-like transposase DDE domain-containing protein</fullName>
    </recommendedName>
</protein>
<organism evidence="1 2">
    <name type="scientific">Periplaneta americana</name>
    <name type="common">American cockroach</name>
    <name type="synonym">Blatta americana</name>
    <dbReference type="NCBI Taxonomy" id="6978"/>
    <lineage>
        <taxon>Eukaryota</taxon>
        <taxon>Metazoa</taxon>
        <taxon>Ecdysozoa</taxon>
        <taxon>Arthropoda</taxon>
        <taxon>Hexapoda</taxon>
        <taxon>Insecta</taxon>
        <taxon>Pterygota</taxon>
        <taxon>Neoptera</taxon>
        <taxon>Polyneoptera</taxon>
        <taxon>Dictyoptera</taxon>
        <taxon>Blattodea</taxon>
        <taxon>Blattoidea</taxon>
        <taxon>Blattidae</taxon>
        <taxon>Blattinae</taxon>
        <taxon>Periplaneta</taxon>
    </lineage>
</organism>
<dbReference type="PANTHER" id="PTHR46060:SF1">
    <property type="entry name" value="MARINER MOS1 TRANSPOSASE-LIKE PROTEIN"/>
    <property type="match status" value="1"/>
</dbReference>
<evidence type="ECO:0000313" key="1">
    <source>
        <dbReference type="EMBL" id="KAJ4428215.1"/>
    </source>
</evidence>
<dbReference type="Proteomes" id="UP001148838">
    <property type="component" value="Unassembled WGS sequence"/>
</dbReference>
<evidence type="ECO:0000313" key="2">
    <source>
        <dbReference type="Proteomes" id="UP001148838"/>
    </source>
</evidence>
<dbReference type="EMBL" id="JAJSOF020000037">
    <property type="protein sequence ID" value="KAJ4428215.1"/>
    <property type="molecule type" value="Genomic_DNA"/>
</dbReference>
<sequence>MAGKPIAVISGAKKTFHHHHHNLRPVLRRKRPHVLQNSPIILLDNAGANTAQSVADLYCRWGWEVLFHPPHSPDLSSCDYDLIPKMKKPLRDVRFRTVPDILQAVGRSIRNINRTGAATGILRLAHRWQRVVDSAGYYIEGL</sequence>